<keyword evidence="6" id="KW-0735">Signal-anchor</keyword>
<dbReference type="InterPro" id="IPR033116">
    <property type="entry name" value="TRYPSIN_SER"/>
</dbReference>
<feature type="transmembrane region" description="Helical" evidence="11">
    <location>
        <begin position="7"/>
        <end position="33"/>
    </location>
</feature>
<evidence type="ECO:0000313" key="14">
    <source>
        <dbReference type="EMBL" id="GCC22886.1"/>
    </source>
</evidence>
<dbReference type="PROSITE" id="PS50024">
    <property type="entry name" value="SEA"/>
    <property type="match status" value="1"/>
</dbReference>
<dbReference type="SMART" id="SM00020">
    <property type="entry name" value="Tryp_SPc"/>
    <property type="match status" value="1"/>
</dbReference>
<dbReference type="STRING" id="137246.A0A401RXK9"/>
<dbReference type="OMA" id="EPNTKMK"/>
<comment type="caution">
    <text evidence="14">The sequence shown here is derived from an EMBL/GenBank/DDBJ whole genome shotgun (WGS) entry which is preliminary data.</text>
</comment>
<dbReference type="InterPro" id="IPR000082">
    <property type="entry name" value="SEA_dom"/>
</dbReference>
<keyword evidence="7 11" id="KW-1133">Transmembrane helix</keyword>
<dbReference type="InterPro" id="IPR001314">
    <property type="entry name" value="Peptidase_S1A"/>
</dbReference>
<dbReference type="SUPFAM" id="SSF50494">
    <property type="entry name" value="Trypsin-like serine proteases"/>
    <property type="match status" value="1"/>
</dbReference>
<dbReference type="OrthoDB" id="414661at2759"/>
<dbReference type="Pfam" id="PF01390">
    <property type="entry name" value="SEA"/>
    <property type="match status" value="1"/>
</dbReference>
<dbReference type="PROSITE" id="PS50240">
    <property type="entry name" value="TRYPSIN_DOM"/>
    <property type="match status" value="1"/>
</dbReference>
<evidence type="ECO:0000256" key="11">
    <source>
        <dbReference type="SAM" id="Phobius"/>
    </source>
</evidence>
<protein>
    <recommendedName>
        <fullName evidence="16">Peptidase S1 domain-containing protein</fullName>
    </recommendedName>
</protein>
<evidence type="ECO:0000256" key="3">
    <source>
        <dbReference type="ARBA" id="ARBA00022692"/>
    </source>
</evidence>
<sequence length="463" mass="49993">MKPSKRLLIFIFVVIFTILIVAGVVAIVLGVLLTQSSTSSDSFFTGDFRILNINYNDALSTTGSAEFSQLANEIQTEIKNVYSSSKLTTQFDNSQVVEFRPGSVFVTLLLQFKRNGSTSLTAETVKNIFQQSLTQVSTSSQLGSLNGFSIDLTSIRFAEISQTDAKVLLTSVATTEIITSNPSTTVATDSPTTCKSIEMTTNAVTTPTTEILTSTTRNESSSSTCGSRPAFFNRIVGGTNSVNGEWPWQVSLQIGSHVCGASIISDRWLITAAHCFQDSRSSPSIWTALIGTIDVRSGTVQTIETIIIHPQYRQTSNDYDIAVLKLSSPLIFEANIQPICLPSSDHVFNAGDSCTITGWGTLEFEGSLPQILQKANVDIIDDNTCKNIYSQVTERMLCAGFLTGGVDSCQGDSGGPLACMQPDGKWFLAGIVSFGFQCARPGFPGVYARVTALRDWVQEQTGV</sequence>
<keyword evidence="4 10" id="KW-0378">Hydrolase</keyword>
<evidence type="ECO:0000256" key="9">
    <source>
        <dbReference type="ARBA" id="ARBA00023157"/>
    </source>
</evidence>
<evidence type="ECO:0000256" key="5">
    <source>
        <dbReference type="ARBA" id="ARBA00022825"/>
    </source>
</evidence>
<evidence type="ECO:0000256" key="2">
    <source>
        <dbReference type="ARBA" id="ARBA00022670"/>
    </source>
</evidence>
<dbReference type="FunFam" id="2.40.10.10:FF:000003">
    <property type="entry name" value="Transmembrane serine protease 3"/>
    <property type="match status" value="1"/>
</dbReference>
<feature type="domain" description="Peptidase S1" evidence="13">
    <location>
        <begin position="235"/>
        <end position="462"/>
    </location>
</feature>
<reference evidence="14 15" key="1">
    <citation type="journal article" date="2018" name="Nat. Ecol. Evol.">
        <title>Shark genomes provide insights into elasmobranch evolution and the origin of vertebrates.</title>
        <authorList>
            <person name="Hara Y"/>
            <person name="Yamaguchi K"/>
            <person name="Onimaru K"/>
            <person name="Kadota M"/>
            <person name="Koyanagi M"/>
            <person name="Keeley SD"/>
            <person name="Tatsumi K"/>
            <person name="Tanaka K"/>
            <person name="Motone F"/>
            <person name="Kageyama Y"/>
            <person name="Nozu R"/>
            <person name="Adachi N"/>
            <person name="Nishimura O"/>
            <person name="Nakagawa R"/>
            <person name="Tanegashima C"/>
            <person name="Kiyatake I"/>
            <person name="Matsumoto R"/>
            <person name="Murakumo K"/>
            <person name="Nishida K"/>
            <person name="Terakita A"/>
            <person name="Kuratani S"/>
            <person name="Sato K"/>
            <person name="Hyodo S Kuraku.S."/>
        </authorList>
    </citation>
    <scope>NUCLEOTIDE SEQUENCE [LARGE SCALE GENOMIC DNA]</scope>
</reference>
<gene>
    <name evidence="14" type="ORF">chiPu_0001277</name>
</gene>
<dbReference type="PRINTS" id="PR00722">
    <property type="entry name" value="CHYMOTRYPSIN"/>
</dbReference>
<dbReference type="InterPro" id="IPR018114">
    <property type="entry name" value="TRYPSIN_HIS"/>
</dbReference>
<dbReference type="InterPro" id="IPR036364">
    <property type="entry name" value="SEA_dom_sf"/>
</dbReference>
<dbReference type="PANTHER" id="PTHR24252">
    <property type="entry name" value="ACROSIN-RELATED"/>
    <property type="match status" value="1"/>
</dbReference>
<evidence type="ECO:0000256" key="10">
    <source>
        <dbReference type="RuleBase" id="RU363034"/>
    </source>
</evidence>
<keyword evidence="5 10" id="KW-0720">Serine protease</keyword>
<proteinExistence type="predicted"/>
<dbReference type="EMBL" id="BEZZ01000019">
    <property type="protein sequence ID" value="GCC22886.1"/>
    <property type="molecule type" value="Genomic_DNA"/>
</dbReference>
<dbReference type="Pfam" id="PF00089">
    <property type="entry name" value="Trypsin"/>
    <property type="match status" value="1"/>
</dbReference>
<keyword evidence="2 10" id="KW-0645">Protease</keyword>
<dbReference type="InterPro" id="IPR043504">
    <property type="entry name" value="Peptidase_S1_PA_chymotrypsin"/>
</dbReference>
<accession>A0A401RXK9</accession>
<evidence type="ECO:0000259" key="13">
    <source>
        <dbReference type="PROSITE" id="PS50240"/>
    </source>
</evidence>
<evidence type="ECO:0000256" key="8">
    <source>
        <dbReference type="ARBA" id="ARBA00023136"/>
    </source>
</evidence>
<dbReference type="CDD" id="cd00190">
    <property type="entry name" value="Tryp_SPc"/>
    <property type="match status" value="1"/>
</dbReference>
<dbReference type="GO" id="GO:0004252">
    <property type="term" value="F:serine-type endopeptidase activity"/>
    <property type="evidence" value="ECO:0007669"/>
    <property type="project" value="InterPro"/>
</dbReference>
<feature type="domain" description="SEA" evidence="12">
    <location>
        <begin position="40"/>
        <end position="162"/>
    </location>
</feature>
<comment type="subcellular location">
    <subcellularLocation>
        <location evidence="1">Membrane</location>
        <topology evidence="1">Single-pass type II membrane protein</topology>
    </subcellularLocation>
</comment>
<evidence type="ECO:0000259" key="12">
    <source>
        <dbReference type="PROSITE" id="PS50024"/>
    </source>
</evidence>
<dbReference type="InterPro" id="IPR009003">
    <property type="entry name" value="Peptidase_S1_PA"/>
</dbReference>
<evidence type="ECO:0008006" key="16">
    <source>
        <dbReference type="Google" id="ProtNLM"/>
    </source>
</evidence>
<dbReference type="GO" id="GO:0016020">
    <property type="term" value="C:membrane"/>
    <property type="evidence" value="ECO:0007669"/>
    <property type="project" value="UniProtKB-SubCell"/>
</dbReference>
<evidence type="ECO:0000256" key="4">
    <source>
        <dbReference type="ARBA" id="ARBA00022801"/>
    </source>
</evidence>
<organism evidence="14 15">
    <name type="scientific">Chiloscyllium punctatum</name>
    <name type="common">Brownbanded bambooshark</name>
    <name type="synonym">Hemiscyllium punctatum</name>
    <dbReference type="NCBI Taxonomy" id="137246"/>
    <lineage>
        <taxon>Eukaryota</taxon>
        <taxon>Metazoa</taxon>
        <taxon>Chordata</taxon>
        <taxon>Craniata</taxon>
        <taxon>Vertebrata</taxon>
        <taxon>Chondrichthyes</taxon>
        <taxon>Elasmobranchii</taxon>
        <taxon>Galeomorphii</taxon>
        <taxon>Galeoidea</taxon>
        <taxon>Orectolobiformes</taxon>
        <taxon>Hemiscylliidae</taxon>
        <taxon>Chiloscyllium</taxon>
    </lineage>
</organism>
<dbReference type="SUPFAM" id="SSF82671">
    <property type="entry name" value="SEA domain"/>
    <property type="match status" value="1"/>
</dbReference>
<dbReference type="Gene3D" id="2.40.10.10">
    <property type="entry name" value="Trypsin-like serine proteases"/>
    <property type="match status" value="1"/>
</dbReference>
<evidence type="ECO:0000256" key="6">
    <source>
        <dbReference type="ARBA" id="ARBA00022968"/>
    </source>
</evidence>
<evidence type="ECO:0000313" key="15">
    <source>
        <dbReference type="Proteomes" id="UP000287033"/>
    </source>
</evidence>
<dbReference type="PROSITE" id="PS00134">
    <property type="entry name" value="TRYPSIN_HIS"/>
    <property type="match status" value="1"/>
</dbReference>
<dbReference type="Gene3D" id="3.30.70.960">
    <property type="entry name" value="SEA domain"/>
    <property type="match status" value="1"/>
</dbReference>
<dbReference type="Proteomes" id="UP000287033">
    <property type="component" value="Unassembled WGS sequence"/>
</dbReference>
<keyword evidence="8 11" id="KW-0472">Membrane</keyword>
<keyword evidence="3 11" id="KW-0812">Transmembrane</keyword>
<dbReference type="PANTHER" id="PTHR24252:SF28">
    <property type="entry name" value="TRANSMEMBRANE PROTEASE SERINE 11C ISOFORM X1"/>
    <property type="match status" value="1"/>
</dbReference>
<dbReference type="InterPro" id="IPR001254">
    <property type="entry name" value="Trypsin_dom"/>
</dbReference>
<keyword evidence="9" id="KW-1015">Disulfide bond</keyword>
<dbReference type="PROSITE" id="PS00135">
    <property type="entry name" value="TRYPSIN_SER"/>
    <property type="match status" value="1"/>
</dbReference>
<dbReference type="GO" id="GO:0006508">
    <property type="term" value="P:proteolysis"/>
    <property type="evidence" value="ECO:0007669"/>
    <property type="project" value="UniProtKB-KW"/>
</dbReference>
<evidence type="ECO:0000256" key="1">
    <source>
        <dbReference type="ARBA" id="ARBA00004606"/>
    </source>
</evidence>
<name>A0A401RXK9_CHIPU</name>
<evidence type="ECO:0000256" key="7">
    <source>
        <dbReference type="ARBA" id="ARBA00022989"/>
    </source>
</evidence>
<keyword evidence="15" id="KW-1185">Reference proteome</keyword>
<dbReference type="AlphaFoldDB" id="A0A401RXK9"/>